<evidence type="ECO:0000313" key="4">
    <source>
        <dbReference type="Proteomes" id="UP000284842"/>
    </source>
</evidence>
<evidence type="ECO:0000256" key="1">
    <source>
        <dbReference type="SAM" id="SignalP"/>
    </source>
</evidence>
<feature type="domain" description="Fungal lipase-type" evidence="2">
    <location>
        <begin position="115"/>
        <end position="236"/>
    </location>
</feature>
<proteinExistence type="predicted"/>
<evidence type="ECO:0000259" key="2">
    <source>
        <dbReference type="Pfam" id="PF01764"/>
    </source>
</evidence>
<dbReference type="Gene3D" id="3.40.50.1820">
    <property type="entry name" value="alpha/beta hydrolase"/>
    <property type="match status" value="1"/>
</dbReference>
<dbReference type="EMBL" id="NHTK01005456">
    <property type="protein sequence ID" value="PPQ78602.1"/>
    <property type="molecule type" value="Genomic_DNA"/>
</dbReference>
<protein>
    <recommendedName>
        <fullName evidence="2">Fungal lipase-type domain-containing protein</fullName>
    </recommendedName>
</protein>
<reference evidence="3 4" key="1">
    <citation type="journal article" date="2018" name="Evol. Lett.">
        <title>Horizontal gene cluster transfer increased hallucinogenic mushroom diversity.</title>
        <authorList>
            <person name="Reynolds H.T."/>
            <person name="Vijayakumar V."/>
            <person name="Gluck-Thaler E."/>
            <person name="Korotkin H.B."/>
            <person name="Matheny P.B."/>
            <person name="Slot J.C."/>
        </authorList>
    </citation>
    <scope>NUCLEOTIDE SEQUENCE [LARGE SCALE GENOMIC DNA]</scope>
    <source>
        <strain evidence="3 4">2629</strain>
    </source>
</reference>
<dbReference type="GO" id="GO:0006629">
    <property type="term" value="P:lipid metabolic process"/>
    <property type="evidence" value="ECO:0007669"/>
    <property type="project" value="InterPro"/>
</dbReference>
<dbReference type="InterPro" id="IPR029058">
    <property type="entry name" value="AB_hydrolase_fold"/>
</dbReference>
<gene>
    <name evidence="3" type="ORF">CVT24_002054</name>
</gene>
<dbReference type="Proteomes" id="UP000284842">
    <property type="component" value="Unassembled WGS sequence"/>
</dbReference>
<organism evidence="3 4">
    <name type="scientific">Panaeolus cyanescens</name>
    <dbReference type="NCBI Taxonomy" id="181874"/>
    <lineage>
        <taxon>Eukaryota</taxon>
        <taxon>Fungi</taxon>
        <taxon>Dikarya</taxon>
        <taxon>Basidiomycota</taxon>
        <taxon>Agaricomycotina</taxon>
        <taxon>Agaricomycetes</taxon>
        <taxon>Agaricomycetidae</taxon>
        <taxon>Agaricales</taxon>
        <taxon>Agaricineae</taxon>
        <taxon>Galeropsidaceae</taxon>
        <taxon>Panaeolus</taxon>
    </lineage>
</organism>
<accession>A0A409WJC9</accession>
<comment type="caution">
    <text evidence="3">The sequence shown here is derived from an EMBL/GenBank/DDBJ whole genome shotgun (WGS) entry which is preliminary data.</text>
</comment>
<evidence type="ECO:0000313" key="3">
    <source>
        <dbReference type="EMBL" id="PPQ78602.1"/>
    </source>
</evidence>
<dbReference type="OrthoDB" id="438440at2759"/>
<dbReference type="CDD" id="cd00519">
    <property type="entry name" value="Lipase_3"/>
    <property type="match status" value="1"/>
</dbReference>
<dbReference type="AlphaFoldDB" id="A0A409WJC9"/>
<dbReference type="InterPro" id="IPR002921">
    <property type="entry name" value="Fungal_lipase-type"/>
</dbReference>
<sequence>MFSKILSSLLLITPFFILAVTPPVEALGGTVQLNEREASIPSELFNELTWYFKYASSAYEPPNACLRPNGQTRVAQIFNATTATDGYIARDDEKKEIVVVFHVAQSPIHFTFNPLDIPLVQLYHPVGIDARVHAGFLMLWNSVAESVLNDIREQLVSRENYSIVVVGHSLGGALASIAAISIKFNFVTVSMRMFTYGQPRTGDASYAKLINGFFGSGKAYRDTHTTDVVPHIPSQDMDYVHHGVEYWISSDPASYSSITECDPDGEDKTCSNSAHARLSILVGLSHLVYMDIVAGTPFCF</sequence>
<keyword evidence="4" id="KW-1185">Reference proteome</keyword>
<dbReference type="SUPFAM" id="SSF53474">
    <property type="entry name" value="alpha/beta-Hydrolases"/>
    <property type="match status" value="1"/>
</dbReference>
<dbReference type="PANTHER" id="PTHR45908">
    <property type="entry name" value="PROTEIN CBG11750-RELATED"/>
    <property type="match status" value="1"/>
</dbReference>
<feature type="chain" id="PRO_5019549881" description="Fungal lipase-type domain-containing protein" evidence="1">
    <location>
        <begin position="27"/>
        <end position="300"/>
    </location>
</feature>
<dbReference type="InParanoid" id="A0A409WJC9"/>
<name>A0A409WJC9_9AGAR</name>
<dbReference type="Pfam" id="PF01764">
    <property type="entry name" value="Lipase_3"/>
    <property type="match status" value="1"/>
</dbReference>
<feature type="signal peptide" evidence="1">
    <location>
        <begin position="1"/>
        <end position="26"/>
    </location>
</feature>
<keyword evidence="1" id="KW-0732">Signal</keyword>